<evidence type="ECO:0000313" key="11">
    <source>
        <dbReference type="Proteomes" id="UP001244443"/>
    </source>
</evidence>
<sequence length="320" mass="35841">MKIFNKKLWTGLFLFGIGLQPIFAQTEEVLEDITIEKVSIWDQLMQTEQGRMLLLIGGLLATLIVLLIVLTILMVKTADIILNKRAVEKGEVRLSFYQQFKQRWITGKLRPVDQQGDMMLDHDYDGIKEMDYGMPPWLSYVFLGTFLFAVFYIPAFLIFDIVPDQQTEYQQQIEEAALLAEARAKAGMVAISAETAEFSDEQSVIEAGNAIYQKNCAVCHANDGGGGVGPNLTDEYWLHGNDISGVFTTVSEGVPAKGMIPWKGNLSPKEIQDVSNYVLSLVGTTPASPKEPQGEIRKQEMAEERIEENVEELPEVKEVE</sequence>
<evidence type="ECO:0000256" key="1">
    <source>
        <dbReference type="ARBA" id="ARBA00022448"/>
    </source>
</evidence>
<dbReference type="Gene3D" id="6.10.280.130">
    <property type="match status" value="1"/>
</dbReference>
<dbReference type="AlphaFoldDB" id="A0AA51R9S3"/>
<organism evidence="10 11">
    <name type="scientific">Marivirga arenosa</name>
    <dbReference type="NCBI Taxonomy" id="3059076"/>
    <lineage>
        <taxon>Bacteria</taxon>
        <taxon>Pseudomonadati</taxon>
        <taxon>Bacteroidota</taxon>
        <taxon>Cytophagia</taxon>
        <taxon>Cytophagales</taxon>
        <taxon>Marivirgaceae</taxon>
        <taxon>Marivirga</taxon>
    </lineage>
</organism>
<keyword evidence="3 6" id="KW-0479">Metal-binding</keyword>
<evidence type="ECO:0000259" key="9">
    <source>
        <dbReference type="PROSITE" id="PS51007"/>
    </source>
</evidence>
<keyword evidence="5 6" id="KW-0408">Iron</keyword>
<evidence type="ECO:0000313" key="10">
    <source>
        <dbReference type="EMBL" id="WMN06068.1"/>
    </source>
</evidence>
<keyword evidence="11" id="KW-1185">Reference proteome</keyword>
<dbReference type="SUPFAM" id="SSF46626">
    <property type="entry name" value="Cytochrome c"/>
    <property type="match status" value="1"/>
</dbReference>
<feature type="region of interest" description="Disordered" evidence="7">
    <location>
        <begin position="284"/>
        <end position="320"/>
    </location>
</feature>
<dbReference type="Pfam" id="PF14715">
    <property type="entry name" value="FixP_N"/>
    <property type="match status" value="1"/>
</dbReference>
<dbReference type="GO" id="GO:0005506">
    <property type="term" value="F:iron ion binding"/>
    <property type="evidence" value="ECO:0007669"/>
    <property type="project" value="InterPro"/>
</dbReference>
<protein>
    <submittedName>
        <fullName evidence="10">C-type cytochrome</fullName>
    </submittedName>
</protein>
<evidence type="ECO:0000256" key="6">
    <source>
        <dbReference type="PROSITE-ProRule" id="PRU00433"/>
    </source>
</evidence>
<dbReference type="PANTHER" id="PTHR33751">
    <property type="entry name" value="CBB3-TYPE CYTOCHROME C OXIDASE SUBUNIT FIXP"/>
    <property type="match status" value="1"/>
</dbReference>
<keyword evidence="8" id="KW-0812">Transmembrane</keyword>
<gene>
    <name evidence="10" type="ORF">QYS48_31500</name>
</gene>
<keyword evidence="1" id="KW-0813">Transport</keyword>
<dbReference type="InterPro" id="IPR032858">
    <property type="entry name" value="CcoP_N"/>
</dbReference>
<evidence type="ECO:0000256" key="3">
    <source>
        <dbReference type="ARBA" id="ARBA00022723"/>
    </source>
</evidence>
<dbReference type="PROSITE" id="PS51007">
    <property type="entry name" value="CYTC"/>
    <property type="match status" value="1"/>
</dbReference>
<dbReference type="InterPro" id="IPR036909">
    <property type="entry name" value="Cyt_c-like_dom_sf"/>
</dbReference>
<name>A0AA51R9S3_9BACT</name>
<proteinExistence type="predicted"/>
<dbReference type="PANTHER" id="PTHR33751:SF1">
    <property type="entry name" value="CBB3-TYPE CYTOCHROME C OXIDASE SUBUNIT FIXP"/>
    <property type="match status" value="1"/>
</dbReference>
<dbReference type="EMBL" id="CP129970">
    <property type="protein sequence ID" value="WMN06068.1"/>
    <property type="molecule type" value="Genomic_DNA"/>
</dbReference>
<evidence type="ECO:0000256" key="7">
    <source>
        <dbReference type="SAM" id="MobiDB-lite"/>
    </source>
</evidence>
<dbReference type="Proteomes" id="UP001244443">
    <property type="component" value="Chromosome"/>
</dbReference>
<evidence type="ECO:0000256" key="2">
    <source>
        <dbReference type="ARBA" id="ARBA00022617"/>
    </source>
</evidence>
<dbReference type="InterPro" id="IPR038414">
    <property type="entry name" value="CcoP_N_sf"/>
</dbReference>
<keyword evidence="4" id="KW-0249">Electron transport</keyword>
<dbReference type="RefSeq" id="WP_308355779.1">
    <property type="nucleotide sequence ID" value="NZ_CP129970.2"/>
</dbReference>
<feature type="transmembrane region" description="Helical" evidence="8">
    <location>
        <begin position="52"/>
        <end position="75"/>
    </location>
</feature>
<dbReference type="GO" id="GO:0009055">
    <property type="term" value="F:electron transfer activity"/>
    <property type="evidence" value="ECO:0007669"/>
    <property type="project" value="InterPro"/>
</dbReference>
<evidence type="ECO:0000256" key="5">
    <source>
        <dbReference type="ARBA" id="ARBA00023004"/>
    </source>
</evidence>
<dbReference type="GO" id="GO:0020037">
    <property type="term" value="F:heme binding"/>
    <property type="evidence" value="ECO:0007669"/>
    <property type="project" value="InterPro"/>
</dbReference>
<dbReference type="InterPro" id="IPR050597">
    <property type="entry name" value="Cytochrome_c_Oxidase_Subunit"/>
</dbReference>
<keyword evidence="8" id="KW-0472">Membrane</keyword>
<reference evidence="10" key="1">
    <citation type="submission" date="2023-08" db="EMBL/GenBank/DDBJ databases">
        <title>Comparative genomics and taxonomic characterization of three novel marine species of genus Marivirga.</title>
        <authorList>
            <person name="Muhammad N."/>
            <person name="Kim S.-G."/>
        </authorList>
    </citation>
    <scope>NUCLEOTIDE SEQUENCE [LARGE SCALE GENOMIC DNA]</scope>
    <source>
        <strain evidence="10">ABR2-2</strain>
    </source>
</reference>
<keyword evidence="8" id="KW-1133">Transmembrane helix</keyword>
<dbReference type="PRINTS" id="PR00605">
    <property type="entry name" value="CYTCHROMECIC"/>
</dbReference>
<accession>A0AA51R9S3</accession>
<dbReference type="InterPro" id="IPR008168">
    <property type="entry name" value="Cyt_C_IC"/>
</dbReference>
<feature type="transmembrane region" description="Helical" evidence="8">
    <location>
        <begin position="137"/>
        <end position="159"/>
    </location>
</feature>
<feature type="compositionally biased region" description="Basic and acidic residues" evidence="7">
    <location>
        <begin position="292"/>
        <end position="320"/>
    </location>
</feature>
<evidence type="ECO:0000256" key="8">
    <source>
        <dbReference type="SAM" id="Phobius"/>
    </source>
</evidence>
<evidence type="ECO:0000256" key="4">
    <source>
        <dbReference type="ARBA" id="ARBA00022982"/>
    </source>
</evidence>
<dbReference type="Gene3D" id="1.10.760.10">
    <property type="entry name" value="Cytochrome c-like domain"/>
    <property type="match status" value="1"/>
</dbReference>
<feature type="domain" description="Cytochrome c" evidence="9">
    <location>
        <begin position="203"/>
        <end position="282"/>
    </location>
</feature>
<dbReference type="InterPro" id="IPR009056">
    <property type="entry name" value="Cyt_c-like_dom"/>
</dbReference>
<dbReference type="Pfam" id="PF13442">
    <property type="entry name" value="Cytochrome_CBB3"/>
    <property type="match status" value="1"/>
</dbReference>
<keyword evidence="2 6" id="KW-0349">Heme</keyword>